<keyword evidence="1" id="KW-1133">Transmembrane helix</keyword>
<gene>
    <name evidence="2" type="ordered locus">Marme_2786</name>
</gene>
<feature type="transmembrane region" description="Helical" evidence="1">
    <location>
        <begin position="128"/>
        <end position="149"/>
    </location>
</feature>
<protein>
    <recommendedName>
        <fullName evidence="4">SMODS and SLOG-associating 2TM effector domain-containing protein</fullName>
    </recommendedName>
</protein>
<reference evidence="2 3" key="1">
    <citation type="journal article" date="2012" name="Stand. Genomic Sci.">
        <title>Complete genome sequence of the melanogenic marine bacterium Marinomonas mediterranea type strain (MMB-1(T)).</title>
        <authorList>
            <person name="Lucas-Elio P."/>
            <person name="Goodwin L."/>
            <person name="Woyke T."/>
            <person name="Pitluck S."/>
            <person name="Nolan M."/>
            <person name="Kyrpides N.C."/>
            <person name="Detter J.C."/>
            <person name="Copeland A."/>
            <person name="Teshima H."/>
            <person name="Bruce D."/>
            <person name="Detter C."/>
            <person name="Tapia R."/>
            <person name="Han S."/>
            <person name="Land M.L."/>
            <person name="Ivanova N."/>
            <person name="Mikhailova N."/>
            <person name="Johnston A.W."/>
            <person name="Sanchez-Amat A."/>
        </authorList>
    </citation>
    <scope>NUCLEOTIDE SEQUENCE [LARGE SCALE GENOMIC DNA]</scope>
    <source>
        <strain evidence="3">ATCC 700492 / JCM 21426 / NBRC 103028 / MMB-1</strain>
    </source>
</reference>
<dbReference type="EMBL" id="CP002583">
    <property type="protein sequence ID" value="ADZ92011.1"/>
    <property type="molecule type" value="Genomic_DNA"/>
</dbReference>
<dbReference type="KEGG" id="mme:Marme_2786"/>
<evidence type="ECO:0000313" key="3">
    <source>
        <dbReference type="Proteomes" id="UP000001062"/>
    </source>
</evidence>
<keyword evidence="1" id="KW-0472">Membrane</keyword>
<sequence>MEKNQEYEYFFNLWSKYEDITNQFSALIIQIRTKALALITAISSAITVFAKNTDGVNWELLFVSFLFLSFFWISIWILDLGYYNEMLKSSVKALKKLEESAPEIKDDIKPSLSSFIDAEVGGTISVKYFYSVVMMVLTVASLVSAHNVYCG</sequence>
<feature type="transmembrane region" description="Helical" evidence="1">
    <location>
        <begin position="60"/>
        <end position="78"/>
    </location>
</feature>
<name>F2JZ33_MARM1</name>
<evidence type="ECO:0000313" key="2">
    <source>
        <dbReference type="EMBL" id="ADZ92011.1"/>
    </source>
</evidence>
<keyword evidence="1" id="KW-0812">Transmembrane</keyword>
<dbReference type="AlphaFoldDB" id="F2JZ33"/>
<dbReference type="Proteomes" id="UP000001062">
    <property type="component" value="Chromosome"/>
</dbReference>
<evidence type="ECO:0008006" key="4">
    <source>
        <dbReference type="Google" id="ProtNLM"/>
    </source>
</evidence>
<proteinExistence type="predicted"/>
<evidence type="ECO:0000256" key="1">
    <source>
        <dbReference type="SAM" id="Phobius"/>
    </source>
</evidence>
<dbReference type="RefSeq" id="WP_013661914.1">
    <property type="nucleotide sequence ID" value="NC_015276.1"/>
</dbReference>
<accession>F2JZ33</accession>
<dbReference type="HOGENOM" id="CLU_1729193_0_0_6"/>
<organism evidence="2 3">
    <name type="scientific">Marinomonas mediterranea (strain ATCC 700492 / JCM 21426 / NBRC 103028 / MMB-1)</name>
    <dbReference type="NCBI Taxonomy" id="717774"/>
    <lineage>
        <taxon>Bacteria</taxon>
        <taxon>Pseudomonadati</taxon>
        <taxon>Pseudomonadota</taxon>
        <taxon>Gammaproteobacteria</taxon>
        <taxon>Oceanospirillales</taxon>
        <taxon>Oceanospirillaceae</taxon>
        <taxon>Marinomonas</taxon>
    </lineage>
</organism>
<dbReference type="PATRIC" id="fig|717774.3.peg.2869"/>
<keyword evidence="3" id="KW-1185">Reference proteome</keyword>